<evidence type="ECO:0000256" key="1">
    <source>
        <dbReference type="ARBA" id="ARBA00022806"/>
    </source>
</evidence>
<reference evidence="4 5" key="1">
    <citation type="submission" date="2015-03" db="EMBL/GenBank/DDBJ databases">
        <authorList>
            <person name="Morales-Cruz A."/>
            <person name="Amrine K.C."/>
            <person name="Cantu D."/>
        </authorList>
    </citation>
    <scope>NUCLEOTIDE SEQUENCE [LARGE SCALE GENOMIC DNA]</scope>
    <source>
        <strain evidence="4">DS831</strain>
    </source>
</reference>
<dbReference type="Proteomes" id="UP000034182">
    <property type="component" value="Unassembled WGS sequence"/>
</dbReference>
<dbReference type="CDD" id="cd18808">
    <property type="entry name" value="SF1_C_Upf1"/>
    <property type="match status" value="1"/>
</dbReference>
<feature type="region of interest" description="Disordered" evidence="2">
    <location>
        <begin position="1402"/>
        <end position="1486"/>
    </location>
</feature>
<dbReference type="GO" id="GO:0003677">
    <property type="term" value="F:DNA binding"/>
    <property type="evidence" value="ECO:0007669"/>
    <property type="project" value="UniProtKB-KW"/>
</dbReference>
<feature type="region of interest" description="Disordered" evidence="2">
    <location>
        <begin position="469"/>
        <end position="493"/>
    </location>
</feature>
<keyword evidence="1" id="KW-0347">Helicase</keyword>
<feature type="compositionally biased region" description="Basic residues" evidence="2">
    <location>
        <begin position="1454"/>
        <end position="1465"/>
    </location>
</feature>
<dbReference type="InterPro" id="IPR003593">
    <property type="entry name" value="AAA+_ATPase"/>
</dbReference>
<proteinExistence type="predicted"/>
<dbReference type="InterPro" id="IPR047187">
    <property type="entry name" value="SF1_C_Upf1"/>
</dbReference>
<feature type="compositionally biased region" description="Gly residues" evidence="2">
    <location>
        <begin position="1466"/>
        <end position="1486"/>
    </location>
</feature>
<name>A0A0G2EEC5_9PEZI</name>
<keyword evidence="4" id="KW-0238">DNA-binding</keyword>
<dbReference type="Gene3D" id="3.40.50.300">
    <property type="entry name" value="P-loop containing nucleotide triphosphate hydrolases"/>
    <property type="match status" value="2"/>
</dbReference>
<evidence type="ECO:0000259" key="3">
    <source>
        <dbReference type="SMART" id="SM00382"/>
    </source>
</evidence>
<dbReference type="EMBL" id="LAQI01000086">
    <property type="protein sequence ID" value="KKY21247.1"/>
    <property type="molecule type" value="Genomic_DNA"/>
</dbReference>
<dbReference type="SUPFAM" id="SSF52540">
    <property type="entry name" value="P-loop containing nucleoside triphosphate hydrolases"/>
    <property type="match status" value="1"/>
</dbReference>
<gene>
    <name evidence="4" type="ORF">UCDDS831_g04315</name>
</gene>
<dbReference type="InterPro" id="IPR027417">
    <property type="entry name" value="P-loop_NTPase"/>
</dbReference>
<reference evidence="4 5" key="2">
    <citation type="submission" date="2015-05" db="EMBL/GenBank/DDBJ databases">
        <title>Distinctive expansion of gene families associated with plant cell wall degradation and secondary metabolism in the genomes of grapevine trunk pathogens.</title>
        <authorList>
            <person name="Lawrence D.P."/>
            <person name="Travadon R."/>
            <person name="Rolshausen P.E."/>
            <person name="Baumgartner K."/>
        </authorList>
    </citation>
    <scope>NUCLEOTIDE SEQUENCE [LARGE SCALE GENOMIC DNA]</scope>
    <source>
        <strain evidence="4">DS831</strain>
    </source>
</reference>
<dbReference type="PANTHER" id="PTHR10887:SF495">
    <property type="entry name" value="HELICASE SENATAXIN ISOFORM X1-RELATED"/>
    <property type="match status" value="1"/>
</dbReference>
<evidence type="ECO:0000313" key="5">
    <source>
        <dbReference type="Proteomes" id="UP000034182"/>
    </source>
</evidence>
<sequence length="1486" mass="164254">MVDAPATSHNGSEQSALVDFFYCPQCTYPRPVGTDGVCVCVCSDAMGSDTTLFDPFEDKYRDADVICMAGHHPVPFGKLVSACQTSRLPYCAEHAPRDPEPFFCETCDFLRPAVARYIDEKGNPTPVCAYCNIAPDHDESDPAKRRWAIGREYAPALCRSNVLPTHEVSEDCIVAIAQPSSSSHADPKLLQEGASNDLRCICMDCIEDLYLKGDSDDQSDSADSLEQVPDEAFAGLADQIRSLSMQSATEVTHDLSGFPEDFKNKAMLSRGYPATAGNIDMDRVVQEFRGRDNPKAFLVKNDIGRKQGGRKGAASKPVIVNNPAPAVVTFGNGTMHDAFGTIGGKGKPPFDVTYIDNTQTPHIRLRLPNVNRGPDKTQVEAFIYSNSLEMCCDPEDHASLACLSMQVGPDVAAQDLSDDAYNDESTGIPAALAADELWYTQAIINSSRPTGPPEQQQSGLSASRFSVLPEDTDMSGNDVPPHQPKAIQPMSTETRSKVKFSGVSAQDLERIFEGAQDTERWLKFSDAEKIVWWLSQPYYEMHIYTRIASASIDAAKGFVGFFRAIMKMSLDHGSYWFYRLEANSTKKFSAREFPIKDLPVPRWMVNSWRVSYTKDNVAIPGTEQAVGWTNFRVPVVASSPDDQMFQYLLGIMREREQHQRLIEGSRITSEKRIVVKFMNFQGGHSGRFLAKMFLEGYDPMLTPTKLPAFDSRITIEVTIGNKNVTLVGATCEDYFKTGSHIIACLRIVGANIKPEEIQEDTDYHGQIGLIEDEIPTSRMIRGLRACSTPKKSNKGVDVGFLLGFTEPKVTDPGCLDKEYGKTPSMRKAFSEVLDRMTLDQYQKKAAESITRSPTGVTALWGPPGTGKTTTNVAMAEGLAQGGKTVAYVVPSNAARDVALRSFLKVTRLRPDQIVRYTGAFQGGPPAIDEEGPEQHAQEVQDDLNDLWELYQQRETTSGGDDLTRYGFSQQLDNFIMSAASNPAANPEVHKKAKEYLQKKTEYSEAKSKGIDKKLIKSLRKDLARLQATLTEDYFKNRVRIFFLTESQCAADPIYMHAKVQCILLDEAGMSTIPGLAVPLGVFKETLEALILSGDHRQQPPTVVSKLTNEFGNLLTNSLIQQLYERDDPRIYMLRNSYRLVAEIGDWNSRRFYNGRLNSMNPGDAKLYSTMNAAIATNAPFFVAKHRLSRRFAVDVSDNDLNHREVFSDSMNSRSQVNDFEAEFLVRFVVGLLQFRVTDDTTQCTILPSDFMIITPYSGQRSLIKMKLANAHRQGIRGQDNATLLSIPVLTTAASQAGEGKIVLISLVANHPGEPKKLGFITNPTQLNVETSRAREFLVFFGNFKGWCNLIRGRDQMFVNANNQGKLGDFINLINELYHRNQIIDCDDVCESLEGTMVQDSTFVSTLAPQKPQEDEDNKKRKVGPDTNLPKHAGGKFAQVDLVSAAAPVDEQPAKKKKKKNNRGGKKTGQGGGQGSGQGGGQGGQGD</sequence>
<keyword evidence="1" id="KW-0067">ATP-binding</keyword>
<evidence type="ECO:0000313" key="4">
    <source>
        <dbReference type="EMBL" id="KKY21247.1"/>
    </source>
</evidence>
<evidence type="ECO:0000256" key="2">
    <source>
        <dbReference type="SAM" id="MobiDB-lite"/>
    </source>
</evidence>
<dbReference type="InterPro" id="IPR045055">
    <property type="entry name" value="DNA2/NAM7-like"/>
</dbReference>
<accession>A0A0G2EEC5</accession>
<dbReference type="InterPro" id="IPR041679">
    <property type="entry name" value="DNA2/NAM7-like_C"/>
</dbReference>
<comment type="caution">
    <text evidence="4">The sequence shown here is derived from an EMBL/GenBank/DDBJ whole genome shotgun (WGS) entry which is preliminary data.</text>
</comment>
<organism evidence="4 5">
    <name type="scientific">Diplodia seriata</name>
    <dbReference type="NCBI Taxonomy" id="420778"/>
    <lineage>
        <taxon>Eukaryota</taxon>
        <taxon>Fungi</taxon>
        <taxon>Dikarya</taxon>
        <taxon>Ascomycota</taxon>
        <taxon>Pezizomycotina</taxon>
        <taxon>Dothideomycetes</taxon>
        <taxon>Dothideomycetes incertae sedis</taxon>
        <taxon>Botryosphaeriales</taxon>
        <taxon>Botryosphaeriaceae</taxon>
        <taxon>Diplodia</taxon>
    </lineage>
</organism>
<dbReference type="Pfam" id="PF13086">
    <property type="entry name" value="AAA_11"/>
    <property type="match status" value="1"/>
</dbReference>
<dbReference type="SMART" id="SM00382">
    <property type="entry name" value="AAA"/>
    <property type="match status" value="1"/>
</dbReference>
<dbReference type="GO" id="GO:0004386">
    <property type="term" value="F:helicase activity"/>
    <property type="evidence" value="ECO:0007669"/>
    <property type="project" value="InterPro"/>
</dbReference>
<feature type="domain" description="AAA+ ATPase" evidence="3">
    <location>
        <begin position="853"/>
        <end position="1197"/>
    </location>
</feature>
<keyword evidence="1" id="KW-0378">Hydrolase</keyword>
<dbReference type="PANTHER" id="PTHR10887">
    <property type="entry name" value="DNA2/NAM7 HELICASE FAMILY"/>
    <property type="match status" value="1"/>
</dbReference>
<dbReference type="InterPro" id="IPR041677">
    <property type="entry name" value="DNA2/NAM7_AAA_11"/>
</dbReference>
<keyword evidence="1" id="KW-0547">Nucleotide-binding</keyword>
<protein>
    <submittedName>
        <fullName evidence="4">Putative dna-binding protein smubp-2</fullName>
    </submittedName>
</protein>
<dbReference type="Pfam" id="PF13087">
    <property type="entry name" value="AAA_12"/>
    <property type="match status" value="1"/>
</dbReference>